<name>A0A833TWD3_ACIBZ</name>
<dbReference type="Proteomes" id="UP000490535">
    <property type="component" value="Unassembled WGS sequence"/>
</dbReference>
<dbReference type="EMBL" id="WNDP01000081">
    <property type="protein sequence ID" value="KAF1023148.1"/>
    <property type="molecule type" value="Genomic_DNA"/>
</dbReference>
<reference evidence="2" key="1">
    <citation type="journal article" date="2020" name="MBio">
        <title>Horizontal gene transfer to a defensive symbiont with a reduced genome amongst a multipartite beetle microbiome.</title>
        <authorList>
            <person name="Waterworth S.C."/>
            <person name="Florez L.V."/>
            <person name="Rees E.R."/>
            <person name="Hertweck C."/>
            <person name="Kaltenpoth M."/>
            <person name="Kwan J.C."/>
        </authorList>
    </citation>
    <scope>NUCLEOTIDE SEQUENCE [LARGE SCALE GENOMIC DNA]</scope>
</reference>
<evidence type="ECO:0000313" key="2">
    <source>
        <dbReference type="Proteomes" id="UP000490535"/>
    </source>
</evidence>
<accession>A0A833TWD3</accession>
<proteinExistence type="predicted"/>
<dbReference type="AlphaFoldDB" id="A0A833TWD3"/>
<organism evidence="1 2">
    <name type="scientific">Acinetobacter bereziniae</name>
    <name type="common">Acinetobacter genomosp. 10</name>
    <dbReference type="NCBI Taxonomy" id="106648"/>
    <lineage>
        <taxon>Bacteria</taxon>
        <taxon>Pseudomonadati</taxon>
        <taxon>Pseudomonadota</taxon>
        <taxon>Gammaproteobacteria</taxon>
        <taxon>Moraxellales</taxon>
        <taxon>Moraxellaceae</taxon>
        <taxon>Acinetobacter</taxon>
    </lineage>
</organism>
<comment type="caution">
    <text evidence="1">The sequence shown here is derived from an EMBL/GenBank/DDBJ whole genome shotgun (WGS) entry which is preliminary data.</text>
</comment>
<gene>
    <name evidence="1" type="ORF">GAK29_03012</name>
</gene>
<protein>
    <submittedName>
        <fullName evidence="1">Uncharacterized protein</fullName>
    </submittedName>
</protein>
<sequence>MNTETTYTAFIGHQQLISDQLLNVALMIKQQGDIYLHLF</sequence>
<evidence type="ECO:0000313" key="1">
    <source>
        <dbReference type="EMBL" id="KAF1023148.1"/>
    </source>
</evidence>